<dbReference type="Gene3D" id="3.90.550.10">
    <property type="entry name" value="Spore Coat Polysaccharide Biosynthesis Protein SpsA, Chain A"/>
    <property type="match status" value="1"/>
</dbReference>
<sequence length="360" mass="38516">AGRPRRRGACALRDLLPGPRRGVCSRRCPFLAVLRQPCWTERGTGEMIDPQALLAPGLARPASSHAAVPCVAEQRLGSADARTSSRRSSEPGVTLLQGARAGSRNSMARLPDEPTDAWAVKAGPGAAYRGAMLGRLWPCRGGPGVKKRPQRQGGRCLAQLLAALRGRRWLRVSSACAGSVARVVAADQGGDWSVFCPCCKRPLALRLQRLRCTLGCGGRRPASAARFAYVAVLWGSDPDYVLGAMVLARSLRASGTAHDLVLLHTAAVPEAAAALLRRAGWQTREVETVRATDALSSNACPRFVEVFTKLHALGLVEYDKVLLVDVDTVVTGSTWTHSLSCARPQPWREAPAPGTATERR</sequence>
<evidence type="ECO:0000256" key="1">
    <source>
        <dbReference type="SAM" id="MobiDB-lite"/>
    </source>
</evidence>
<name>A0ABN9V7Y1_9DINO</name>
<protein>
    <recommendedName>
        <fullName evidence="4">Hexosyltransferase</fullName>
    </recommendedName>
</protein>
<feature type="non-terminal residue" evidence="2">
    <location>
        <position position="1"/>
    </location>
</feature>
<feature type="region of interest" description="Disordered" evidence="1">
    <location>
        <begin position="77"/>
        <end position="111"/>
    </location>
</feature>
<dbReference type="PANTHER" id="PTHR11183">
    <property type="entry name" value="GLYCOGENIN SUBFAMILY MEMBER"/>
    <property type="match status" value="1"/>
</dbReference>
<reference evidence="2" key="1">
    <citation type="submission" date="2023-10" db="EMBL/GenBank/DDBJ databases">
        <authorList>
            <person name="Chen Y."/>
            <person name="Shah S."/>
            <person name="Dougan E. K."/>
            <person name="Thang M."/>
            <person name="Chan C."/>
        </authorList>
    </citation>
    <scope>NUCLEOTIDE SEQUENCE [LARGE SCALE GENOMIC DNA]</scope>
</reference>
<dbReference type="EMBL" id="CAUYUJ010016715">
    <property type="protein sequence ID" value="CAK0868098.1"/>
    <property type="molecule type" value="Genomic_DNA"/>
</dbReference>
<evidence type="ECO:0000313" key="2">
    <source>
        <dbReference type="EMBL" id="CAK0868098.1"/>
    </source>
</evidence>
<organism evidence="2 3">
    <name type="scientific">Prorocentrum cordatum</name>
    <dbReference type="NCBI Taxonomy" id="2364126"/>
    <lineage>
        <taxon>Eukaryota</taxon>
        <taxon>Sar</taxon>
        <taxon>Alveolata</taxon>
        <taxon>Dinophyceae</taxon>
        <taxon>Prorocentrales</taxon>
        <taxon>Prorocentraceae</taxon>
        <taxon>Prorocentrum</taxon>
    </lineage>
</organism>
<dbReference type="InterPro" id="IPR029044">
    <property type="entry name" value="Nucleotide-diphossugar_trans"/>
</dbReference>
<proteinExistence type="predicted"/>
<accession>A0ABN9V7Y1</accession>
<evidence type="ECO:0008006" key="4">
    <source>
        <dbReference type="Google" id="ProtNLM"/>
    </source>
</evidence>
<gene>
    <name evidence="2" type="ORF">PCOR1329_LOCUS54874</name>
</gene>
<dbReference type="Proteomes" id="UP001189429">
    <property type="component" value="Unassembled WGS sequence"/>
</dbReference>
<dbReference type="InterPro" id="IPR050587">
    <property type="entry name" value="GNT1/Glycosyltrans_8"/>
</dbReference>
<comment type="caution">
    <text evidence="2">The sequence shown here is derived from an EMBL/GenBank/DDBJ whole genome shotgun (WGS) entry which is preliminary data.</text>
</comment>
<keyword evidence="3" id="KW-1185">Reference proteome</keyword>
<evidence type="ECO:0000313" key="3">
    <source>
        <dbReference type="Proteomes" id="UP001189429"/>
    </source>
</evidence>
<dbReference type="SUPFAM" id="SSF53448">
    <property type="entry name" value="Nucleotide-diphospho-sugar transferases"/>
    <property type="match status" value="1"/>
</dbReference>